<evidence type="ECO:0000259" key="2">
    <source>
        <dbReference type="SMART" id="SM01017"/>
    </source>
</evidence>
<dbReference type="OMA" id="GRARTYW"/>
<dbReference type="Gene3D" id="2.60.40.640">
    <property type="match status" value="2"/>
</dbReference>
<proteinExistence type="inferred from homology"/>
<dbReference type="InterPro" id="IPR011021">
    <property type="entry name" value="Arrestin-like_N"/>
</dbReference>
<dbReference type="InterPro" id="IPR011022">
    <property type="entry name" value="Arrestin_C-like"/>
</dbReference>
<evidence type="ECO:0000256" key="1">
    <source>
        <dbReference type="ARBA" id="ARBA00005298"/>
    </source>
</evidence>
<feature type="domain" description="Arrestin C-terminal-like" evidence="2">
    <location>
        <begin position="167"/>
        <end position="295"/>
    </location>
</feature>
<dbReference type="GeneID" id="125178062"/>
<sequence>MGIKLLFVDLSPRLLIYFPGQLLEGIVKVDVEKSTVCKGITLTCFGEAWTEWKKRSMMGKRYFYNGEVYGKQKMCLWGEEGSRNLASGIHEFPFSFVLPEEMPSSFEGPYGFVRYKVKAKAKVPHGLDKRCQVYFSFCQPYDLNLDFRAQTPLSVVSRKDQAWSVKSQVQVTMELEGPTRAYVPGATVNLRARIKNDESSTIEFKTAMKQKVAYHSKRRHRMEHSRNVWKGQTRSCLPHEESGWFEISFQIPAVVPNLKFCNIIDVEYVFQMKTKMKMNRDVEISQPFILGTVPFKAEAPTYEEAAVSDGTFPSHPPATLSPQAVSPCHFCTSLSSKSKQRLKGTNPAPNYVILPNPDYI</sequence>
<protein>
    <submittedName>
        <fullName evidence="4">Arrestin domain-containing protein 17-like</fullName>
    </submittedName>
</protein>
<dbReference type="InterPro" id="IPR014756">
    <property type="entry name" value="Ig_E-set"/>
</dbReference>
<evidence type="ECO:0000313" key="3">
    <source>
        <dbReference type="Proteomes" id="UP000694843"/>
    </source>
</evidence>
<dbReference type="Pfam" id="PF00339">
    <property type="entry name" value="Arrestin_N"/>
    <property type="match status" value="1"/>
</dbReference>
<gene>
    <name evidence="4" type="primary">LOC125178062</name>
</gene>
<dbReference type="Proteomes" id="UP000694843">
    <property type="component" value="Unplaced"/>
</dbReference>
<dbReference type="RefSeq" id="XP_047736942.1">
    <property type="nucleotide sequence ID" value="XM_047880986.1"/>
</dbReference>
<organism evidence="3 4">
    <name type="scientific">Hyalella azteca</name>
    <name type="common">Amphipod</name>
    <dbReference type="NCBI Taxonomy" id="294128"/>
    <lineage>
        <taxon>Eukaryota</taxon>
        <taxon>Metazoa</taxon>
        <taxon>Ecdysozoa</taxon>
        <taxon>Arthropoda</taxon>
        <taxon>Crustacea</taxon>
        <taxon>Multicrustacea</taxon>
        <taxon>Malacostraca</taxon>
        <taxon>Eumalacostraca</taxon>
        <taxon>Peracarida</taxon>
        <taxon>Amphipoda</taxon>
        <taxon>Senticaudata</taxon>
        <taxon>Talitrida</taxon>
        <taxon>Talitroidea</taxon>
        <taxon>Hyalellidae</taxon>
        <taxon>Hyalella</taxon>
    </lineage>
</organism>
<dbReference type="PANTHER" id="PTHR11188:SF176">
    <property type="entry name" value="ARRESTIN DOMAIN-CONTAINING PROTEIN 1"/>
    <property type="match status" value="1"/>
</dbReference>
<evidence type="ECO:0000313" key="4">
    <source>
        <dbReference type="RefSeq" id="XP_047736942.1"/>
    </source>
</evidence>
<dbReference type="GO" id="GO:0005737">
    <property type="term" value="C:cytoplasm"/>
    <property type="evidence" value="ECO:0007669"/>
    <property type="project" value="TreeGrafter"/>
</dbReference>
<dbReference type="Pfam" id="PF02752">
    <property type="entry name" value="Arrestin_C"/>
    <property type="match status" value="1"/>
</dbReference>
<dbReference type="InterPro" id="IPR050357">
    <property type="entry name" value="Arrestin_domain-protein"/>
</dbReference>
<dbReference type="OrthoDB" id="2333384at2759"/>
<dbReference type="GO" id="GO:0015031">
    <property type="term" value="P:protein transport"/>
    <property type="evidence" value="ECO:0007669"/>
    <property type="project" value="TreeGrafter"/>
</dbReference>
<keyword evidence="3" id="KW-1185">Reference proteome</keyword>
<comment type="similarity">
    <text evidence="1">Belongs to the arrestin family.</text>
</comment>
<reference evidence="4" key="1">
    <citation type="submission" date="2025-08" db="UniProtKB">
        <authorList>
            <consortium name="RefSeq"/>
        </authorList>
    </citation>
    <scope>IDENTIFICATION</scope>
    <source>
        <tissue evidence="4">Whole organism</tissue>
    </source>
</reference>
<dbReference type="SUPFAM" id="SSF81296">
    <property type="entry name" value="E set domains"/>
    <property type="match status" value="2"/>
</dbReference>
<accession>A0A979FK75</accession>
<dbReference type="AlphaFoldDB" id="A0A979FK75"/>
<dbReference type="InterPro" id="IPR014752">
    <property type="entry name" value="Arrestin-like_C"/>
</dbReference>
<dbReference type="SMART" id="SM01017">
    <property type="entry name" value="Arrestin_C"/>
    <property type="match status" value="1"/>
</dbReference>
<dbReference type="PANTHER" id="PTHR11188">
    <property type="entry name" value="ARRESTIN DOMAIN CONTAINING PROTEIN"/>
    <property type="match status" value="1"/>
</dbReference>
<dbReference type="KEGG" id="hazt:125178062"/>
<name>A0A979FK75_HYAAZ</name>